<keyword evidence="3 12" id="KW-0813">Transport</keyword>
<dbReference type="PANTHER" id="PTHR11003:SF295">
    <property type="entry name" value="POTASSIUM CHANNEL SUBFAMILY K MEMBER 5"/>
    <property type="match status" value="1"/>
</dbReference>
<keyword evidence="4" id="KW-0633">Potassium transport</keyword>
<keyword evidence="17" id="KW-1185">Reference proteome</keyword>
<dbReference type="Proteomes" id="UP000261620">
    <property type="component" value="Unplaced"/>
</dbReference>
<evidence type="ECO:0000256" key="6">
    <source>
        <dbReference type="ARBA" id="ARBA00022826"/>
    </source>
</evidence>
<dbReference type="InterPro" id="IPR013099">
    <property type="entry name" value="K_chnl_dom"/>
</dbReference>
<feature type="transmembrane region" description="Helical" evidence="14">
    <location>
        <begin position="85"/>
        <end position="104"/>
    </location>
</feature>
<feature type="transmembrane region" description="Helical" evidence="14">
    <location>
        <begin position="116"/>
        <end position="138"/>
    </location>
</feature>
<evidence type="ECO:0000256" key="13">
    <source>
        <dbReference type="SAM" id="MobiDB-lite"/>
    </source>
</evidence>
<comment type="similarity">
    <text evidence="2 12">Belongs to the two pore domain potassium channel (TC 1.A.1.8) family.</text>
</comment>
<comment type="subcellular location">
    <subcellularLocation>
        <location evidence="1">Membrane</location>
        <topology evidence="1">Multi-pass membrane protein</topology>
    </subcellularLocation>
</comment>
<dbReference type="GO" id="GO:0015271">
    <property type="term" value="F:outward rectifier potassium channel activity"/>
    <property type="evidence" value="ECO:0007669"/>
    <property type="project" value="TreeGrafter"/>
</dbReference>
<evidence type="ECO:0000256" key="9">
    <source>
        <dbReference type="ARBA" id="ARBA00023065"/>
    </source>
</evidence>
<dbReference type="PRINTS" id="PR01333">
    <property type="entry name" value="2POREKCHANEL"/>
</dbReference>
<dbReference type="GO" id="GO:0030322">
    <property type="term" value="P:stabilization of membrane potential"/>
    <property type="evidence" value="ECO:0007669"/>
    <property type="project" value="TreeGrafter"/>
</dbReference>
<feature type="transmembrane region" description="Helical" evidence="14">
    <location>
        <begin position="158"/>
        <end position="181"/>
    </location>
</feature>
<dbReference type="OMA" id="PLCLVWI"/>
<feature type="domain" description="Potassium channel" evidence="15">
    <location>
        <begin position="171"/>
        <end position="249"/>
    </location>
</feature>
<protein>
    <recommendedName>
        <fullName evidence="15">Potassium channel domain-containing protein</fullName>
    </recommendedName>
</protein>
<dbReference type="Pfam" id="PF07885">
    <property type="entry name" value="Ion_trans_2"/>
    <property type="match status" value="2"/>
</dbReference>
<dbReference type="Gene3D" id="1.10.287.70">
    <property type="match status" value="1"/>
</dbReference>
<keyword evidence="6" id="KW-0631">Potassium channel</keyword>
<keyword evidence="9 12" id="KW-0406">Ion transport</keyword>
<evidence type="ECO:0000256" key="8">
    <source>
        <dbReference type="ARBA" id="ARBA00022989"/>
    </source>
</evidence>
<evidence type="ECO:0000256" key="1">
    <source>
        <dbReference type="ARBA" id="ARBA00004141"/>
    </source>
</evidence>
<keyword evidence="5 12" id="KW-0812">Transmembrane</keyword>
<feature type="compositionally biased region" description="Basic and acidic residues" evidence="13">
    <location>
        <begin position="433"/>
        <end position="448"/>
    </location>
</feature>
<evidence type="ECO:0000256" key="11">
    <source>
        <dbReference type="ARBA" id="ARBA00023303"/>
    </source>
</evidence>
<dbReference type="PRINTS" id="PR01095">
    <property type="entry name" value="TASKCHANNEL"/>
</dbReference>
<evidence type="ECO:0000256" key="3">
    <source>
        <dbReference type="ARBA" id="ARBA00022448"/>
    </source>
</evidence>
<evidence type="ECO:0000313" key="16">
    <source>
        <dbReference type="Ensembl" id="ENSMMOP00000000941.1"/>
    </source>
</evidence>
<evidence type="ECO:0000256" key="7">
    <source>
        <dbReference type="ARBA" id="ARBA00022958"/>
    </source>
</evidence>
<evidence type="ECO:0000256" key="12">
    <source>
        <dbReference type="RuleBase" id="RU003857"/>
    </source>
</evidence>
<organism evidence="16 17">
    <name type="scientific">Mola mola</name>
    <name type="common">Ocean sunfish</name>
    <name type="synonym">Tetraodon mola</name>
    <dbReference type="NCBI Taxonomy" id="94237"/>
    <lineage>
        <taxon>Eukaryota</taxon>
        <taxon>Metazoa</taxon>
        <taxon>Chordata</taxon>
        <taxon>Craniata</taxon>
        <taxon>Vertebrata</taxon>
        <taxon>Euteleostomi</taxon>
        <taxon>Actinopterygii</taxon>
        <taxon>Neopterygii</taxon>
        <taxon>Teleostei</taxon>
        <taxon>Neoteleostei</taxon>
        <taxon>Acanthomorphata</taxon>
        <taxon>Eupercaria</taxon>
        <taxon>Tetraodontiformes</taxon>
        <taxon>Molidae</taxon>
        <taxon>Mola</taxon>
    </lineage>
</organism>
<dbReference type="PANTHER" id="PTHR11003">
    <property type="entry name" value="POTASSIUM CHANNEL, SUBFAMILY K"/>
    <property type="match status" value="1"/>
</dbReference>
<dbReference type="InterPro" id="IPR003092">
    <property type="entry name" value="2pore_dom_K_chnl_TASK"/>
</dbReference>
<dbReference type="InterPro" id="IPR003280">
    <property type="entry name" value="2pore_dom_K_chnl"/>
</dbReference>
<keyword evidence="8 14" id="KW-1133">Transmembrane helix</keyword>
<dbReference type="Ensembl" id="ENSMMOT00000000964.1">
    <property type="protein sequence ID" value="ENSMMOP00000000941.1"/>
    <property type="gene ID" value="ENSMMOG00000000810.1"/>
</dbReference>
<feature type="transmembrane region" description="Helical" evidence="14">
    <location>
        <begin position="7"/>
        <end position="26"/>
    </location>
</feature>
<keyword evidence="10 14" id="KW-0472">Membrane</keyword>
<feature type="domain" description="Potassium channel" evidence="15">
    <location>
        <begin position="80"/>
        <end position="137"/>
    </location>
</feature>
<feature type="region of interest" description="Disordered" evidence="13">
    <location>
        <begin position="358"/>
        <end position="389"/>
    </location>
</feature>
<dbReference type="GO" id="GO:0022841">
    <property type="term" value="F:potassium ion leak channel activity"/>
    <property type="evidence" value="ECO:0007669"/>
    <property type="project" value="TreeGrafter"/>
</dbReference>
<feature type="transmembrane region" description="Helical" evidence="14">
    <location>
        <begin position="193"/>
        <end position="210"/>
    </location>
</feature>
<evidence type="ECO:0000256" key="10">
    <source>
        <dbReference type="ARBA" id="ARBA00023136"/>
    </source>
</evidence>
<dbReference type="FunFam" id="1.10.287.70:FF:000077">
    <property type="entry name" value="Potassium channel subfamily K member 5"/>
    <property type="match status" value="1"/>
</dbReference>
<proteinExistence type="inferred from homology"/>
<sequence>MAEKGPFLTSCIIFYLSIGAAVFQILEEPNWKAARDRYTLQKAHFLEKYPCLTKQVLEDILEVASEAAGQGVTITGSTHRNTWDWANSVIFASTIVTTIGFGNVAPKTKGGRVFCILYGLCGIPLCLVWISELGSFFGDRAKRLSQVLIRRGVSVKKVQLTCTALFLLWGLLVHLVLPPVVFMSMEKWSYLEGLYYSFITLTTVGFGDYVAGVNPKIEYPRLYRVFAELWIYMGLAWLSLFFSWNVNMVVEAHKVLKKRRQRNRYFYNEEPQPEDKDKPGESPTVIDIFNFPKEEDYSTVIKEIGAKAHKIKTDNINRSKSCSDIQATNIQTLDHSPKHRRLISISEVFMNAQAAVSKGEHKDGRSLMKDHNREAEPAEGARTGNEEWNTCDSENDKIFFLLPAKDATEEKRMLQPDGGGSRFKIYKVEEEDLTKTDQMKSMDEDDRG</sequence>
<evidence type="ECO:0000256" key="14">
    <source>
        <dbReference type="SAM" id="Phobius"/>
    </source>
</evidence>
<reference evidence="16" key="2">
    <citation type="submission" date="2025-09" db="UniProtKB">
        <authorList>
            <consortium name="Ensembl"/>
        </authorList>
    </citation>
    <scope>IDENTIFICATION</scope>
</reference>
<dbReference type="SUPFAM" id="SSF81324">
    <property type="entry name" value="Voltage-gated potassium channels"/>
    <property type="match status" value="2"/>
</dbReference>
<feature type="region of interest" description="Disordered" evidence="13">
    <location>
        <begin position="410"/>
        <end position="448"/>
    </location>
</feature>
<evidence type="ECO:0000259" key="15">
    <source>
        <dbReference type="Pfam" id="PF07885"/>
    </source>
</evidence>
<accession>A0A3Q3VJC8</accession>
<name>A0A3Q3VJC8_MOLML</name>
<evidence type="ECO:0000313" key="17">
    <source>
        <dbReference type="Proteomes" id="UP000261620"/>
    </source>
</evidence>
<evidence type="ECO:0000256" key="4">
    <source>
        <dbReference type="ARBA" id="ARBA00022538"/>
    </source>
</evidence>
<dbReference type="STRING" id="94237.ENSMMOP00000000941"/>
<dbReference type="GO" id="GO:0005886">
    <property type="term" value="C:plasma membrane"/>
    <property type="evidence" value="ECO:0007669"/>
    <property type="project" value="TreeGrafter"/>
</dbReference>
<evidence type="ECO:0000256" key="2">
    <source>
        <dbReference type="ARBA" id="ARBA00006666"/>
    </source>
</evidence>
<dbReference type="AlphaFoldDB" id="A0A3Q3VJC8"/>
<reference evidence="16" key="1">
    <citation type="submission" date="2025-08" db="UniProtKB">
        <authorList>
            <consortium name="Ensembl"/>
        </authorList>
    </citation>
    <scope>IDENTIFICATION</scope>
</reference>
<feature type="compositionally biased region" description="Basic and acidic residues" evidence="13">
    <location>
        <begin position="358"/>
        <end position="376"/>
    </location>
</feature>
<feature type="transmembrane region" description="Helical" evidence="14">
    <location>
        <begin position="230"/>
        <end position="250"/>
    </location>
</feature>
<keyword evidence="11 12" id="KW-0407">Ion channel</keyword>
<evidence type="ECO:0000256" key="5">
    <source>
        <dbReference type="ARBA" id="ARBA00022692"/>
    </source>
</evidence>
<keyword evidence="7" id="KW-0630">Potassium</keyword>